<name>A0ACB5RGP4_9CLOT</name>
<gene>
    <name evidence="1" type="ORF">rsdtw13_34410</name>
</gene>
<sequence>MNRFFKFITLLILSLSIPMFANAQPIKTLTEKPAPVQLTDRLQKIKSTGILNVLSPNIIPYSYQDAFTGKLKGIDVDILTEVAKRLGVKKIEPTYISFPNIIQELTRNPSIDLIAQGMYITDERKQFVNFTMPIYTEMDGILTTKTSNIKSKADLKDKTIGVIGSTLYESLAQKWKDQGLIRDYIKFFDNTSLQTALENNVIDAMLADSMTEVSIILQKPNSNFRILSPSQYKSEINLVAGYALKKEDSTLLAAINEKLQEMKIDGTLYEILAKNGLSCFYIP</sequence>
<evidence type="ECO:0000313" key="1">
    <source>
        <dbReference type="EMBL" id="GKX68183.1"/>
    </source>
</evidence>
<organism evidence="1 2">
    <name type="scientific">Inconstantimicrobium mannanitabidum</name>
    <dbReference type="NCBI Taxonomy" id="1604901"/>
    <lineage>
        <taxon>Bacteria</taxon>
        <taxon>Bacillati</taxon>
        <taxon>Bacillota</taxon>
        <taxon>Clostridia</taxon>
        <taxon>Eubacteriales</taxon>
        <taxon>Clostridiaceae</taxon>
        <taxon>Inconstantimicrobium</taxon>
    </lineage>
</organism>
<reference evidence="1" key="1">
    <citation type="journal article" date="2025" name="Int. J. Syst. Evol. Microbiol.">
        <title>Inconstantimicrobium mannanitabidum sp. nov., a novel member of the family Clostridiaceae isolated from anoxic soil under the treatment of reductive soil disinfestation.</title>
        <authorList>
            <person name="Ueki A."/>
            <person name="Tonouchi A."/>
            <person name="Honma S."/>
            <person name="Kaku N."/>
            <person name="Ueki K."/>
        </authorList>
    </citation>
    <scope>NUCLEOTIDE SEQUENCE</scope>
    <source>
        <strain evidence="1">TW13</strain>
    </source>
</reference>
<accession>A0ACB5RGP4</accession>
<comment type="caution">
    <text evidence="1">The sequence shown here is derived from an EMBL/GenBank/DDBJ whole genome shotgun (WGS) entry which is preliminary data.</text>
</comment>
<keyword evidence="2" id="KW-1185">Reference proteome</keyword>
<dbReference type="Proteomes" id="UP001058074">
    <property type="component" value="Unassembled WGS sequence"/>
</dbReference>
<dbReference type="EMBL" id="BROD01000001">
    <property type="protein sequence ID" value="GKX68183.1"/>
    <property type="molecule type" value="Genomic_DNA"/>
</dbReference>
<proteinExistence type="predicted"/>
<protein>
    <submittedName>
        <fullName evidence="1">Glutamine ABC transporter substrate-binding protein</fullName>
    </submittedName>
</protein>
<evidence type="ECO:0000313" key="2">
    <source>
        <dbReference type="Proteomes" id="UP001058074"/>
    </source>
</evidence>